<evidence type="ECO:0000313" key="2">
    <source>
        <dbReference type="Proteomes" id="UP000235050"/>
    </source>
</evidence>
<keyword evidence="2" id="KW-1185">Reference proteome</keyword>
<sequence length="134" mass="14875">MGSELVRKAEWLGGRDRLKLTATARVVLNHMARLALDNGGTGVGDERQYGQTKDGKPAQLFTQAQATAIDEVGMCARMYMQQIARLESCGVLERVDKSAPGRSRSFRLHVAEMYDAYKRKEELKTDRARAGATN</sequence>
<organism evidence="1 2">
    <name type="scientific">Bifidobacterium margollesii</name>
    <dbReference type="NCBI Taxonomy" id="2020964"/>
    <lineage>
        <taxon>Bacteria</taxon>
        <taxon>Bacillati</taxon>
        <taxon>Actinomycetota</taxon>
        <taxon>Actinomycetes</taxon>
        <taxon>Bifidobacteriales</taxon>
        <taxon>Bifidobacteriaceae</taxon>
        <taxon>Bifidobacterium</taxon>
    </lineage>
</organism>
<accession>A0A2N5JD15</accession>
<comment type="caution">
    <text evidence="1">The sequence shown here is derived from an EMBL/GenBank/DDBJ whole genome shotgun (WGS) entry which is preliminary data.</text>
</comment>
<proteinExistence type="predicted"/>
<dbReference type="RefSeq" id="WP_101614684.1">
    <property type="nucleotide sequence ID" value="NZ_NMWU01000002.1"/>
</dbReference>
<name>A0A2N5JD15_9BIFI</name>
<protein>
    <submittedName>
        <fullName evidence="1">Uncharacterized protein</fullName>
    </submittedName>
</protein>
<reference evidence="1 2" key="1">
    <citation type="submission" date="2017-07" db="EMBL/GenBank/DDBJ databases">
        <title>Bifidobacterium novel species.</title>
        <authorList>
            <person name="Lugli G.A."/>
            <person name="Milani C."/>
            <person name="Duranti S."/>
            <person name="Mangifesta M."/>
        </authorList>
    </citation>
    <scope>NUCLEOTIDE SEQUENCE [LARGE SCALE GENOMIC DNA]</scope>
    <source>
        <strain evidence="2">Uis1B</strain>
    </source>
</reference>
<dbReference type="EMBL" id="NMWU01000002">
    <property type="protein sequence ID" value="PLS32104.1"/>
    <property type="molecule type" value="Genomic_DNA"/>
</dbReference>
<gene>
    <name evidence="1" type="ORF">Uis1B_0197</name>
</gene>
<dbReference type="AlphaFoldDB" id="A0A2N5JD15"/>
<evidence type="ECO:0000313" key="1">
    <source>
        <dbReference type="EMBL" id="PLS32104.1"/>
    </source>
</evidence>
<dbReference type="Proteomes" id="UP000235050">
    <property type="component" value="Unassembled WGS sequence"/>
</dbReference>